<evidence type="ECO:0000313" key="3">
    <source>
        <dbReference type="Proteomes" id="UP000499080"/>
    </source>
</evidence>
<evidence type="ECO:0000256" key="1">
    <source>
        <dbReference type="SAM" id="MobiDB-lite"/>
    </source>
</evidence>
<dbReference type="EMBL" id="BGPR01290512">
    <property type="protein sequence ID" value="GBN45053.1"/>
    <property type="molecule type" value="Genomic_DNA"/>
</dbReference>
<dbReference type="Proteomes" id="UP000499080">
    <property type="component" value="Unassembled WGS sequence"/>
</dbReference>
<name>A0A4Y2P247_ARAVE</name>
<organism evidence="2 3">
    <name type="scientific">Araneus ventricosus</name>
    <name type="common">Orbweaver spider</name>
    <name type="synonym">Epeira ventricosa</name>
    <dbReference type="NCBI Taxonomy" id="182803"/>
    <lineage>
        <taxon>Eukaryota</taxon>
        <taxon>Metazoa</taxon>
        <taxon>Ecdysozoa</taxon>
        <taxon>Arthropoda</taxon>
        <taxon>Chelicerata</taxon>
        <taxon>Arachnida</taxon>
        <taxon>Araneae</taxon>
        <taxon>Araneomorphae</taxon>
        <taxon>Entelegynae</taxon>
        <taxon>Araneoidea</taxon>
        <taxon>Araneidae</taxon>
        <taxon>Araneus</taxon>
    </lineage>
</organism>
<comment type="caution">
    <text evidence="2">The sequence shown here is derived from an EMBL/GenBank/DDBJ whole genome shotgun (WGS) entry which is preliminary data.</text>
</comment>
<keyword evidence="3" id="KW-1185">Reference proteome</keyword>
<proteinExistence type="predicted"/>
<accession>A0A4Y2P247</accession>
<reference evidence="2 3" key="1">
    <citation type="journal article" date="2019" name="Sci. Rep.">
        <title>Orb-weaving spider Araneus ventricosus genome elucidates the spidroin gene catalogue.</title>
        <authorList>
            <person name="Kono N."/>
            <person name="Nakamura H."/>
            <person name="Ohtoshi R."/>
            <person name="Moran D.A.P."/>
            <person name="Shinohara A."/>
            <person name="Yoshida Y."/>
            <person name="Fujiwara M."/>
            <person name="Mori M."/>
            <person name="Tomita M."/>
            <person name="Arakawa K."/>
        </authorList>
    </citation>
    <scope>NUCLEOTIDE SEQUENCE [LARGE SCALE GENOMIC DNA]</scope>
</reference>
<gene>
    <name evidence="2" type="ORF">AVEN_62287_1</name>
</gene>
<dbReference type="AlphaFoldDB" id="A0A4Y2P247"/>
<evidence type="ECO:0000313" key="2">
    <source>
        <dbReference type="EMBL" id="GBN45053.1"/>
    </source>
</evidence>
<sequence length="99" mass="10941">MKNTQLPVSRATPRRDSSKRPPGKNGQRAYFTTSPVNEGRKSTNRKKNGVVLKFGTVVGDNVLNNILKVPDRGGLKGAFSFFLNISETMGSRENFSLQK</sequence>
<feature type="region of interest" description="Disordered" evidence="1">
    <location>
        <begin position="1"/>
        <end position="46"/>
    </location>
</feature>
<protein>
    <submittedName>
        <fullName evidence="2">Uncharacterized protein</fullName>
    </submittedName>
</protein>